<dbReference type="AlphaFoldDB" id="A0A4R2R0I9"/>
<reference evidence="1 2" key="1">
    <citation type="submission" date="2019-03" db="EMBL/GenBank/DDBJ databases">
        <title>Genomic Encyclopedia of Type Strains, Phase IV (KMG-IV): sequencing the most valuable type-strain genomes for metagenomic binning, comparative biology and taxonomic classification.</title>
        <authorList>
            <person name="Goeker M."/>
        </authorList>
    </citation>
    <scope>NUCLEOTIDE SEQUENCE [LARGE SCALE GENOMIC DNA]</scope>
    <source>
        <strain evidence="1 2">DSM 45765</strain>
    </source>
</reference>
<keyword evidence="2" id="KW-1185">Reference proteome</keyword>
<sequence length="128" mass="13830">MATVEVDRRAVRVLLKPWERPFAGGRARLVLAREVITKVQRVNRPTRAAAAPGGRAGLLVTGVLKLGRWGIGTGTSRFVSVRRWMPAIRLVVDRETAGELGYDELLISTKDVDELIAALGSASVPESG</sequence>
<dbReference type="Proteomes" id="UP000294911">
    <property type="component" value="Unassembled WGS sequence"/>
</dbReference>
<dbReference type="EMBL" id="SLXQ01000002">
    <property type="protein sequence ID" value="TCP54958.1"/>
    <property type="molecule type" value="Genomic_DNA"/>
</dbReference>
<name>A0A4R2R0I9_9PSEU</name>
<organism evidence="1 2">
    <name type="scientific">Tamaricihabitans halophyticus</name>
    <dbReference type="NCBI Taxonomy" id="1262583"/>
    <lineage>
        <taxon>Bacteria</taxon>
        <taxon>Bacillati</taxon>
        <taxon>Actinomycetota</taxon>
        <taxon>Actinomycetes</taxon>
        <taxon>Pseudonocardiales</taxon>
        <taxon>Pseudonocardiaceae</taxon>
        <taxon>Tamaricihabitans</taxon>
    </lineage>
</organism>
<evidence type="ECO:0000313" key="2">
    <source>
        <dbReference type="Proteomes" id="UP000294911"/>
    </source>
</evidence>
<comment type="caution">
    <text evidence="1">The sequence shown here is derived from an EMBL/GenBank/DDBJ whole genome shotgun (WGS) entry which is preliminary data.</text>
</comment>
<proteinExistence type="predicted"/>
<gene>
    <name evidence="1" type="ORF">EV191_102169</name>
</gene>
<dbReference type="OrthoDB" id="530515at2"/>
<protein>
    <recommendedName>
        <fullName evidence="3">PH (Pleckstrin Homology) domain-containing protein</fullName>
    </recommendedName>
</protein>
<evidence type="ECO:0000313" key="1">
    <source>
        <dbReference type="EMBL" id="TCP54958.1"/>
    </source>
</evidence>
<dbReference type="RefSeq" id="WP_132876349.1">
    <property type="nucleotide sequence ID" value="NZ_SLXQ01000002.1"/>
</dbReference>
<accession>A0A4R2R0I9</accession>
<evidence type="ECO:0008006" key="3">
    <source>
        <dbReference type="Google" id="ProtNLM"/>
    </source>
</evidence>